<accession>A0A0B6WZ60</accession>
<dbReference type="STRING" id="454194.PYK22_02574"/>
<keyword evidence="2" id="KW-1185">Reference proteome</keyword>
<sequence length="30" mass="3168">MGRKTSGDVGSVIRASPRGSILSYIIFALD</sequence>
<organism evidence="1 2">
    <name type="scientific">Pyrinomonas methylaliphatogenes</name>
    <dbReference type="NCBI Taxonomy" id="454194"/>
    <lineage>
        <taxon>Bacteria</taxon>
        <taxon>Pseudomonadati</taxon>
        <taxon>Acidobacteriota</taxon>
        <taxon>Blastocatellia</taxon>
        <taxon>Blastocatellales</taxon>
        <taxon>Pyrinomonadaceae</taxon>
        <taxon>Pyrinomonas</taxon>
    </lineage>
</organism>
<evidence type="ECO:0000313" key="1">
    <source>
        <dbReference type="EMBL" id="CDM66543.1"/>
    </source>
</evidence>
<protein>
    <submittedName>
        <fullName evidence="1">Uncharacterized protein</fullName>
    </submittedName>
</protein>
<name>A0A0B6WZ60_9BACT</name>
<evidence type="ECO:0000313" key="2">
    <source>
        <dbReference type="Proteomes" id="UP000031518"/>
    </source>
</evidence>
<proteinExistence type="predicted"/>
<dbReference type="EMBL" id="CBXV010000008">
    <property type="protein sequence ID" value="CDM66543.1"/>
    <property type="molecule type" value="Genomic_DNA"/>
</dbReference>
<reference evidence="1 2" key="1">
    <citation type="submission" date="2013-12" db="EMBL/GenBank/DDBJ databases">
        <authorList>
            <person name="Stott M."/>
        </authorList>
    </citation>
    <scope>NUCLEOTIDE SEQUENCE [LARGE SCALE GENOMIC DNA]</scope>
    <source>
        <strain evidence="1 2">K22</strain>
    </source>
</reference>
<gene>
    <name evidence="1" type="ORF">PYK22_02574</name>
</gene>
<reference evidence="1 2" key="2">
    <citation type="submission" date="2015-01" db="EMBL/GenBank/DDBJ databases">
        <title>Complete genome sequence of Pyrinomonas methylaliphatogenes type strain K22T.</title>
        <authorList>
            <person name="Lee K.C.Y."/>
            <person name="Power J.F."/>
            <person name="Dunfield P.F."/>
            <person name="Morgan X.C."/>
            <person name="Huttenhower C."/>
            <person name="Stott M.B."/>
        </authorList>
    </citation>
    <scope>NUCLEOTIDE SEQUENCE [LARGE SCALE GENOMIC DNA]</scope>
    <source>
        <strain evidence="1 2">K22</strain>
    </source>
</reference>
<dbReference type="Proteomes" id="UP000031518">
    <property type="component" value="Unassembled WGS sequence"/>
</dbReference>
<dbReference type="AlphaFoldDB" id="A0A0B6WZ60"/>